<accession>A0A538TKV6</accession>
<gene>
    <name evidence="2" type="ORF">E6K79_08220</name>
</gene>
<dbReference type="GO" id="GO:0016740">
    <property type="term" value="F:transferase activity"/>
    <property type="evidence" value="ECO:0007669"/>
    <property type="project" value="UniProtKB-KW"/>
</dbReference>
<sequence length="299" mass="33955">MAPTDPAKGTVTAVIFIPFTDGELSMLLDTLESIDRFVTEPHRVIAVDDCSRGHLDEELRRIRPDVTVLRNERKHGGRSGLYVTMANACKYALDHFDFGVFMKMDTDALMVGPGLVPQAIQYFDAHPDVGILGSYRVRADGQPRRWLKWKVAFWYEGHPFRGVLGRTRLWRDPIRRARRMGYDVGENVLGGAYFIREECLNAMRRDGLLDYKFDAILRESRIGDEIIFSLMCKASGYDIHDFGAPEHSMALALTSLPLPKDEILRLKKTVIHSVKRGLDGESQEELRAYFRARVPDPAG</sequence>
<evidence type="ECO:0000313" key="2">
    <source>
        <dbReference type="EMBL" id="TMQ64253.1"/>
    </source>
</evidence>
<keyword evidence="2" id="KW-0808">Transferase</keyword>
<reference evidence="2 3" key="1">
    <citation type="journal article" date="2019" name="Nat. Microbiol.">
        <title>Mediterranean grassland soil C-N compound turnover is dependent on rainfall and depth, and is mediated by genomically divergent microorganisms.</title>
        <authorList>
            <person name="Diamond S."/>
            <person name="Andeer P.F."/>
            <person name="Li Z."/>
            <person name="Crits-Christoph A."/>
            <person name="Burstein D."/>
            <person name="Anantharaman K."/>
            <person name="Lane K.R."/>
            <person name="Thomas B.C."/>
            <person name="Pan C."/>
            <person name="Northen T.R."/>
            <person name="Banfield J.F."/>
        </authorList>
    </citation>
    <scope>NUCLEOTIDE SEQUENCE [LARGE SCALE GENOMIC DNA]</scope>
    <source>
        <strain evidence="2">WS_9</strain>
    </source>
</reference>
<dbReference type="AlphaFoldDB" id="A0A538TKV6"/>
<organism evidence="2 3">
    <name type="scientific">Eiseniibacteriota bacterium</name>
    <dbReference type="NCBI Taxonomy" id="2212470"/>
    <lineage>
        <taxon>Bacteria</taxon>
        <taxon>Candidatus Eiseniibacteriota</taxon>
    </lineage>
</organism>
<dbReference type="Gene3D" id="3.90.550.10">
    <property type="entry name" value="Spore Coat Polysaccharide Biosynthesis Protein SpsA, Chain A"/>
    <property type="match status" value="1"/>
</dbReference>
<comment type="caution">
    <text evidence="2">The sequence shown here is derived from an EMBL/GenBank/DDBJ whole genome shotgun (WGS) entry which is preliminary data.</text>
</comment>
<dbReference type="InterPro" id="IPR001173">
    <property type="entry name" value="Glyco_trans_2-like"/>
</dbReference>
<proteinExistence type="predicted"/>
<protein>
    <submittedName>
        <fullName evidence="2">Glycosyltransferase family 2 protein</fullName>
    </submittedName>
</protein>
<dbReference type="SUPFAM" id="SSF53448">
    <property type="entry name" value="Nucleotide-diphospho-sugar transferases"/>
    <property type="match status" value="1"/>
</dbReference>
<evidence type="ECO:0000313" key="3">
    <source>
        <dbReference type="Proteomes" id="UP000317691"/>
    </source>
</evidence>
<evidence type="ECO:0000259" key="1">
    <source>
        <dbReference type="Pfam" id="PF00535"/>
    </source>
</evidence>
<feature type="domain" description="Glycosyltransferase 2-like" evidence="1">
    <location>
        <begin position="16"/>
        <end position="161"/>
    </location>
</feature>
<dbReference type="Proteomes" id="UP000317691">
    <property type="component" value="Unassembled WGS sequence"/>
</dbReference>
<dbReference type="Pfam" id="PF00535">
    <property type="entry name" value="Glycos_transf_2"/>
    <property type="match status" value="1"/>
</dbReference>
<name>A0A538TKV6_UNCEI</name>
<dbReference type="InterPro" id="IPR029044">
    <property type="entry name" value="Nucleotide-diphossugar_trans"/>
</dbReference>
<dbReference type="EMBL" id="VBOZ01000025">
    <property type="protein sequence ID" value="TMQ64253.1"/>
    <property type="molecule type" value="Genomic_DNA"/>
</dbReference>